<dbReference type="KEGG" id="fya:KMW28_11475"/>
<dbReference type="AlphaFoldDB" id="A0AAX1MYW9"/>
<keyword evidence="3" id="KW-1185">Reference proteome</keyword>
<reference evidence="2 3" key="1">
    <citation type="submission" date="2021-05" db="EMBL/GenBank/DDBJ databases">
        <title>Comparative genomic studies on the polysaccharide-degrading batcterial strains of the Flammeovirga genus.</title>
        <authorList>
            <person name="Zewei F."/>
            <person name="Zheng Z."/>
            <person name="Yu L."/>
            <person name="Ruyue G."/>
            <person name="Yanhong M."/>
            <person name="Yuanyuan C."/>
            <person name="Jingyan G."/>
            <person name="Wenjun H."/>
        </authorList>
    </citation>
    <scope>NUCLEOTIDE SEQUENCE [LARGE SCALE GENOMIC DNA]</scope>
    <source>
        <strain evidence="2 3">NBRC:100898</strain>
    </source>
</reference>
<sequence length="202" mass="23137">MKWLQKKTLNGHLVDLIPIDLSHEKELIKAAQDGKLWELWFTSVPAPENTKEYIQKALEEYETDTSLPFVARRKSDGVIVGSTRLMKADSKNKRVEIGTTWYAKSAQRSGINTDCKLLLLSHAFEELGCMAVEFRTHFHNVASRNAIASLGAKQDGILRNHQIDKKGNIRDTVVFSILDSEWKTVRFSLEFKLYNKYKLPKV</sequence>
<dbReference type="Pfam" id="PF13302">
    <property type="entry name" value="Acetyltransf_3"/>
    <property type="match status" value="1"/>
</dbReference>
<dbReference type="Gene3D" id="3.40.630.30">
    <property type="match status" value="1"/>
</dbReference>
<dbReference type="PROSITE" id="PS51186">
    <property type="entry name" value="GNAT"/>
    <property type="match status" value="1"/>
</dbReference>
<dbReference type="SUPFAM" id="SSF55729">
    <property type="entry name" value="Acyl-CoA N-acyltransferases (Nat)"/>
    <property type="match status" value="1"/>
</dbReference>
<feature type="domain" description="N-acetyltransferase" evidence="1">
    <location>
        <begin position="11"/>
        <end position="180"/>
    </location>
</feature>
<evidence type="ECO:0000313" key="3">
    <source>
        <dbReference type="Proteomes" id="UP000678679"/>
    </source>
</evidence>
<dbReference type="InterPro" id="IPR000182">
    <property type="entry name" value="GNAT_dom"/>
</dbReference>
<dbReference type="RefSeq" id="WP_169663301.1">
    <property type="nucleotide sequence ID" value="NZ_CP076132.1"/>
</dbReference>
<dbReference type="PANTHER" id="PTHR43610">
    <property type="entry name" value="BLL6696 PROTEIN"/>
    <property type="match status" value="1"/>
</dbReference>
<dbReference type="PANTHER" id="PTHR43610:SF1">
    <property type="entry name" value="N-ACETYLTRANSFERASE DOMAIN-CONTAINING PROTEIN"/>
    <property type="match status" value="1"/>
</dbReference>
<accession>A0AAX1MYW9</accession>
<dbReference type="EMBL" id="CP076132">
    <property type="protein sequence ID" value="QWG00272.1"/>
    <property type="molecule type" value="Genomic_DNA"/>
</dbReference>
<dbReference type="GO" id="GO:0016747">
    <property type="term" value="F:acyltransferase activity, transferring groups other than amino-acyl groups"/>
    <property type="evidence" value="ECO:0007669"/>
    <property type="project" value="InterPro"/>
</dbReference>
<evidence type="ECO:0000259" key="1">
    <source>
        <dbReference type="PROSITE" id="PS51186"/>
    </source>
</evidence>
<evidence type="ECO:0000313" key="2">
    <source>
        <dbReference type="EMBL" id="QWG00272.1"/>
    </source>
</evidence>
<gene>
    <name evidence="2" type="ORF">KMW28_11475</name>
</gene>
<dbReference type="InterPro" id="IPR016181">
    <property type="entry name" value="Acyl_CoA_acyltransferase"/>
</dbReference>
<proteinExistence type="predicted"/>
<name>A0AAX1MYW9_9BACT</name>
<dbReference type="Proteomes" id="UP000678679">
    <property type="component" value="Chromosome 1"/>
</dbReference>
<protein>
    <submittedName>
        <fullName evidence="2">GNAT family N-acetyltransferase</fullName>
    </submittedName>
</protein>
<organism evidence="2 3">
    <name type="scientific">Flammeovirga yaeyamensis</name>
    <dbReference type="NCBI Taxonomy" id="367791"/>
    <lineage>
        <taxon>Bacteria</taxon>
        <taxon>Pseudomonadati</taxon>
        <taxon>Bacteroidota</taxon>
        <taxon>Cytophagia</taxon>
        <taxon>Cytophagales</taxon>
        <taxon>Flammeovirgaceae</taxon>
        <taxon>Flammeovirga</taxon>
    </lineage>
</organism>